<dbReference type="KEGG" id="salj:SMD11_1262"/>
<evidence type="ECO:0000313" key="1">
    <source>
        <dbReference type="EMBL" id="ARZ66923.1"/>
    </source>
</evidence>
<name>A0A1Z2KXZ2_9ACTN</name>
<dbReference type="EMBL" id="CP021744">
    <property type="protein sequence ID" value="ARZ66923.1"/>
    <property type="molecule type" value="Genomic_DNA"/>
</dbReference>
<proteinExistence type="predicted"/>
<evidence type="ECO:0000313" key="2">
    <source>
        <dbReference type="Proteomes" id="UP000195755"/>
    </source>
</evidence>
<reference evidence="1 2" key="1">
    <citation type="submission" date="2017-06" db="EMBL/GenBank/DDBJ databases">
        <title>Streptomyces albireticuli Genome sequencing and assembly.</title>
        <authorList>
            <person name="Wang Y."/>
            <person name="Du B."/>
            <person name="Ding Y."/>
            <person name="Liu H."/>
            <person name="Hou Q."/>
            <person name="Liu K."/>
            <person name="Yao L."/>
            <person name="Wang C."/>
        </authorList>
    </citation>
    <scope>NUCLEOTIDE SEQUENCE [LARGE SCALE GENOMIC DNA]</scope>
    <source>
        <strain evidence="1 2">MDJK11</strain>
    </source>
</reference>
<protein>
    <submittedName>
        <fullName evidence="1">Uncharacterized protein</fullName>
    </submittedName>
</protein>
<sequence length="210" mass="22997">MTIPVIESWVPRELEDVSKMTRRITDVHRFLTNPPAARMVGMKRAKMAKGYSVLPFIPVGQEGAPRTSYETWPGMVPVFKGDWTMGGQDTAWQFVVPVDGRYRITVNGSFNTDADPGDLRHQLAVEIGVNMTTGSGDAIAAASVDTFSPAQVTAYTMSGGHSTVQRLKAGSKVQFAAKCLSSPVFGWANDEISQQYKFGSFAEIRWIGMI</sequence>
<dbReference type="RefSeq" id="WP_087925456.1">
    <property type="nucleotide sequence ID" value="NZ_CP021744.1"/>
</dbReference>
<dbReference type="OrthoDB" id="9921309at2"/>
<dbReference type="AlphaFoldDB" id="A0A1Z2KXZ2"/>
<accession>A0A1Z2KXZ2</accession>
<dbReference type="Proteomes" id="UP000195755">
    <property type="component" value="Chromosome"/>
</dbReference>
<organism evidence="1 2">
    <name type="scientific">Streptomyces albireticuli</name>
    <dbReference type="NCBI Taxonomy" id="1940"/>
    <lineage>
        <taxon>Bacteria</taxon>
        <taxon>Bacillati</taxon>
        <taxon>Actinomycetota</taxon>
        <taxon>Actinomycetes</taxon>
        <taxon>Kitasatosporales</taxon>
        <taxon>Streptomycetaceae</taxon>
        <taxon>Streptomyces</taxon>
    </lineage>
</organism>
<gene>
    <name evidence="1" type="ORF">SMD11_1262</name>
</gene>